<feature type="compositionally biased region" description="Basic and acidic residues" evidence="1">
    <location>
        <begin position="69"/>
        <end position="85"/>
    </location>
</feature>
<evidence type="ECO:0000313" key="2">
    <source>
        <dbReference type="EMBL" id="KAH7035291.1"/>
    </source>
</evidence>
<evidence type="ECO:0000313" key="3">
    <source>
        <dbReference type="Proteomes" id="UP000756346"/>
    </source>
</evidence>
<dbReference type="AlphaFoldDB" id="A0A9P8YE50"/>
<feature type="region of interest" description="Disordered" evidence="1">
    <location>
        <begin position="266"/>
        <end position="359"/>
    </location>
</feature>
<dbReference type="RefSeq" id="XP_046015384.1">
    <property type="nucleotide sequence ID" value="XM_046153241.1"/>
</dbReference>
<feature type="compositionally biased region" description="Basic and acidic residues" evidence="1">
    <location>
        <begin position="118"/>
        <end position="132"/>
    </location>
</feature>
<protein>
    <submittedName>
        <fullName evidence="2">Uncharacterized protein</fullName>
    </submittedName>
</protein>
<dbReference type="EMBL" id="JAGTJQ010000003">
    <property type="protein sequence ID" value="KAH7035291.1"/>
    <property type="molecule type" value="Genomic_DNA"/>
</dbReference>
<feature type="compositionally biased region" description="Polar residues" evidence="1">
    <location>
        <begin position="55"/>
        <end position="67"/>
    </location>
</feature>
<feature type="compositionally biased region" description="Basic and acidic residues" evidence="1">
    <location>
        <begin position="301"/>
        <end position="323"/>
    </location>
</feature>
<evidence type="ECO:0000256" key="1">
    <source>
        <dbReference type="SAM" id="MobiDB-lite"/>
    </source>
</evidence>
<sequence>MATLSSRMAAFQSLDESVHRPGPADGFARHSVLAPRREMLRNFSYPTRAVKPASRLSTAQTPRTPWQSLDEKSPSRGTNDKKEPASLKPEYLAYLSLLEPESSPEDDEEPRNSVICEKCSKKLDPVDEKSLDDQDGEAEIHAMTTVETTIEASPQPHRPKPVDVEACRNQEATLDVGSPSSPERSPVSPAFLQRGFSRRRKSTTQSQYSSDRSSVDGGSVHTMQTAKLSKRSSREAKSGWLSQIKEWTSVAEPSSQAIKQHKVETFGKAGIAPNDPRARAKLNLPTATLPPEAIKPAGRPLKPDEIMRRQAGERKKQEREERWSMSSSAGRLSHASRSSMSGHSSSSSLGRTCHSKAES</sequence>
<feature type="compositionally biased region" description="Low complexity" evidence="1">
    <location>
        <begin position="209"/>
        <end position="220"/>
    </location>
</feature>
<accession>A0A9P8YE50</accession>
<name>A0A9P8YE50_9PEZI</name>
<keyword evidence="3" id="KW-1185">Reference proteome</keyword>
<comment type="caution">
    <text evidence="2">The sequence shown here is derived from an EMBL/GenBank/DDBJ whole genome shotgun (WGS) entry which is preliminary data.</text>
</comment>
<dbReference type="GeneID" id="70182787"/>
<feature type="region of interest" description="Disordered" evidence="1">
    <location>
        <begin position="1"/>
        <end position="238"/>
    </location>
</feature>
<feature type="compositionally biased region" description="Low complexity" evidence="1">
    <location>
        <begin position="330"/>
        <end position="352"/>
    </location>
</feature>
<dbReference type="OrthoDB" id="4842213at2759"/>
<organism evidence="2 3">
    <name type="scientific">Microdochium trichocladiopsis</name>
    <dbReference type="NCBI Taxonomy" id="1682393"/>
    <lineage>
        <taxon>Eukaryota</taxon>
        <taxon>Fungi</taxon>
        <taxon>Dikarya</taxon>
        <taxon>Ascomycota</taxon>
        <taxon>Pezizomycotina</taxon>
        <taxon>Sordariomycetes</taxon>
        <taxon>Xylariomycetidae</taxon>
        <taxon>Xylariales</taxon>
        <taxon>Microdochiaceae</taxon>
        <taxon>Microdochium</taxon>
    </lineage>
</organism>
<feature type="compositionally biased region" description="Low complexity" evidence="1">
    <location>
        <begin position="178"/>
        <end position="189"/>
    </location>
</feature>
<proteinExistence type="predicted"/>
<dbReference type="Proteomes" id="UP000756346">
    <property type="component" value="Unassembled WGS sequence"/>
</dbReference>
<gene>
    <name evidence="2" type="ORF">B0I36DRAFT_318048</name>
</gene>
<reference evidence="2" key="1">
    <citation type="journal article" date="2021" name="Nat. Commun.">
        <title>Genetic determinants of endophytism in the Arabidopsis root mycobiome.</title>
        <authorList>
            <person name="Mesny F."/>
            <person name="Miyauchi S."/>
            <person name="Thiergart T."/>
            <person name="Pickel B."/>
            <person name="Atanasova L."/>
            <person name="Karlsson M."/>
            <person name="Huettel B."/>
            <person name="Barry K.W."/>
            <person name="Haridas S."/>
            <person name="Chen C."/>
            <person name="Bauer D."/>
            <person name="Andreopoulos W."/>
            <person name="Pangilinan J."/>
            <person name="LaButti K."/>
            <person name="Riley R."/>
            <person name="Lipzen A."/>
            <person name="Clum A."/>
            <person name="Drula E."/>
            <person name="Henrissat B."/>
            <person name="Kohler A."/>
            <person name="Grigoriev I.V."/>
            <person name="Martin F.M."/>
            <person name="Hacquard S."/>
        </authorList>
    </citation>
    <scope>NUCLEOTIDE SEQUENCE</scope>
    <source>
        <strain evidence="2">MPI-CAGE-CH-0230</strain>
    </source>
</reference>